<dbReference type="VEuPathDB" id="FungiDB:ASPWEDRAFT_65022"/>
<reference evidence="3" key="1">
    <citation type="journal article" date="2017" name="Genome Biol.">
        <title>Comparative genomics reveals high biological diversity and specific adaptations in the industrially and medically important fungal genus Aspergillus.</title>
        <authorList>
            <person name="de Vries R.P."/>
            <person name="Riley R."/>
            <person name="Wiebenga A."/>
            <person name="Aguilar-Osorio G."/>
            <person name="Amillis S."/>
            <person name="Uchima C.A."/>
            <person name="Anderluh G."/>
            <person name="Asadollahi M."/>
            <person name="Askin M."/>
            <person name="Barry K."/>
            <person name="Battaglia E."/>
            <person name="Bayram O."/>
            <person name="Benocci T."/>
            <person name="Braus-Stromeyer S.A."/>
            <person name="Caldana C."/>
            <person name="Canovas D."/>
            <person name="Cerqueira G.C."/>
            <person name="Chen F."/>
            <person name="Chen W."/>
            <person name="Choi C."/>
            <person name="Clum A."/>
            <person name="Dos Santos R.A."/>
            <person name="Damasio A.R."/>
            <person name="Diallinas G."/>
            <person name="Emri T."/>
            <person name="Fekete E."/>
            <person name="Flipphi M."/>
            <person name="Freyberg S."/>
            <person name="Gallo A."/>
            <person name="Gournas C."/>
            <person name="Habgood R."/>
            <person name="Hainaut M."/>
            <person name="Harispe M.L."/>
            <person name="Henrissat B."/>
            <person name="Hilden K.S."/>
            <person name="Hope R."/>
            <person name="Hossain A."/>
            <person name="Karabika E."/>
            <person name="Karaffa L."/>
            <person name="Karanyi Z."/>
            <person name="Krasevec N."/>
            <person name="Kuo A."/>
            <person name="Kusch H."/>
            <person name="LaButti K."/>
            <person name="Lagendijk E.L."/>
            <person name="Lapidus A."/>
            <person name="Levasseur A."/>
            <person name="Lindquist E."/>
            <person name="Lipzen A."/>
            <person name="Logrieco A.F."/>
            <person name="MacCabe A."/>
            <person name="Maekelae M.R."/>
            <person name="Malavazi I."/>
            <person name="Melin P."/>
            <person name="Meyer V."/>
            <person name="Mielnichuk N."/>
            <person name="Miskei M."/>
            <person name="Molnar A.P."/>
            <person name="Mule G."/>
            <person name="Ngan C.Y."/>
            <person name="Orejas M."/>
            <person name="Orosz E."/>
            <person name="Ouedraogo J.P."/>
            <person name="Overkamp K.M."/>
            <person name="Park H.-S."/>
            <person name="Perrone G."/>
            <person name="Piumi F."/>
            <person name="Punt P.J."/>
            <person name="Ram A.F."/>
            <person name="Ramon A."/>
            <person name="Rauscher S."/>
            <person name="Record E."/>
            <person name="Riano-Pachon D.M."/>
            <person name="Robert V."/>
            <person name="Roehrig J."/>
            <person name="Ruller R."/>
            <person name="Salamov A."/>
            <person name="Salih N.S."/>
            <person name="Samson R.A."/>
            <person name="Sandor E."/>
            <person name="Sanguinetti M."/>
            <person name="Schuetze T."/>
            <person name="Sepcic K."/>
            <person name="Shelest E."/>
            <person name="Sherlock G."/>
            <person name="Sophianopoulou V."/>
            <person name="Squina F.M."/>
            <person name="Sun H."/>
            <person name="Susca A."/>
            <person name="Todd R.B."/>
            <person name="Tsang A."/>
            <person name="Unkles S.E."/>
            <person name="van de Wiele N."/>
            <person name="van Rossen-Uffink D."/>
            <person name="Oliveira J.V."/>
            <person name="Vesth T.C."/>
            <person name="Visser J."/>
            <person name="Yu J.-H."/>
            <person name="Zhou M."/>
            <person name="Andersen M.R."/>
            <person name="Archer D.B."/>
            <person name="Baker S.E."/>
            <person name="Benoit I."/>
            <person name="Brakhage A.A."/>
            <person name="Braus G.H."/>
            <person name="Fischer R."/>
            <person name="Frisvad J.C."/>
            <person name="Goldman G.H."/>
            <person name="Houbraken J."/>
            <person name="Oakley B."/>
            <person name="Pocsi I."/>
            <person name="Scazzocchio C."/>
            <person name="Seiboth B."/>
            <person name="vanKuyk P.A."/>
            <person name="Wortman J."/>
            <person name="Dyer P.S."/>
            <person name="Grigoriev I.V."/>
        </authorList>
    </citation>
    <scope>NUCLEOTIDE SEQUENCE [LARGE SCALE GENOMIC DNA]</scope>
    <source>
        <strain evidence="3">DTO 134E9</strain>
    </source>
</reference>
<dbReference type="InterPro" id="IPR027417">
    <property type="entry name" value="P-loop_NTPase"/>
</dbReference>
<evidence type="ECO:0000313" key="2">
    <source>
        <dbReference type="EMBL" id="OJJ41831.1"/>
    </source>
</evidence>
<dbReference type="GeneID" id="63754623"/>
<accession>A0A1L9S3Y4</accession>
<sequence length="1061" mass="118644">MPLEFGVRNTSTLLVTMSSQDKFTLHDQLAHGQYVIEHTEPQNANATDGIIDHKIWFSSGELSQDIIKRIDSVQLIAKSNDQNYVTNPSVGNWTWFELAIFEQDADKPKEKNGAQLVWMSHPNRFWTGTPGWKEGKVFGRDHDLVKFLEKDDKIVVRLSARFGGWTLEAKEAKLVFNIGHKQAIPQPIPLEATERPVISFRTGEDEKFRQMLALNESQPNSDTGPFQLVLTYQGFAPYPRISILDKCPPSRDNPERCATHLLVVVDADYLRNKDIKIGNLSWDQTLEDVSNNFLKESDYAAVLQGCHVVVRLGYEGVIYKGPTDQVPMFVFEPSKAEGSFLQSCTALNQDQKETLNKELKLRFLGGLTASLAQESAQSARNLGKTQLREAVTTGLNWARRFASIQLSMTEIAQPSIYEMKSRTGADPILITVNTEPTGPETSTRKQSLIFKSLSRKPEKIAREIVQKGLKDVLSYIPTAHFGHMTTVDRNEIDGFRHLASTIEKYLKGNDAKPLSIAVFGQPGAGKSFGIKQVVKSVLQDQGYPKEQTEPLEFNLSQYLQTLNLTVAFQTIRDKSVEGEMPVVLFDEFDSQDLRWLEHLVPAMKDGIFTDDDQTKRPLGRGIFIFIGGTCRTFEEFKTGANEPPPQSQPPPPAAEEPVEEPAEDVITSPTKASYLRYTLPSKFDSEKLTSVFHTIRDETLSKRLPIVFFEDIDTAIETKVQTEDGETINITNLGWLRYFLAPMQDARFLDDGRQRPLGGGIFVFIQKNSPSPPLEREKFELFPKLHADEDVAPSFSHHFKLAKGPDFVSRLRGYIDKPQDKDQEPDVKYVKRVIGEYLADKNRSKPLSILVHGEGEYSTEKIKDALHSTGAFDVTGSGIKDLTVPLPSDSPASPTPGTTTDLNALKTSFVEIINENFVDIIGLNPVDKDDVMVTVRRAILLQSLLSRRLPKGKKLNIAESILSALLYVKRFHHGVRSLEAILGMSKLSTYTEDEGFQEAALPNNQQLALHVEVQKFKEKLREDNTSTIAGGNTGPDAAIGQLYSEFNMMSFSAGSAISKGE</sequence>
<dbReference type="AlphaFoldDB" id="A0A1L9S3Y4"/>
<evidence type="ECO:0000313" key="3">
    <source>
        <dbReference type="Proteomes" id="UP000184383"/>
    </source>
</evidence>
<dbReference type="OrthoDB" id="5305673at2759"/>
<dbReference type="SUPFAM" id="SSF52540">
    <property type="entry name" value="P-loop containing nucleoside triphosphate hydrolases"/>
    <property type="match status" value="1"/>
</dbReference>
<name>A0A1L9S3Y4_ASPWE</name>
<dbReference type="RefSeq" id="XP_040695507.1">
    <property type="nucleotide sequence ID" value="XM_040838775.1"/>
</dbReference>
<dbReference type="STRING" id="1073089.A0A1L9S3Y4"/>
<dbReference type="EMBL" id="KV878209">
    <property type="protein sequence ID" value="OJJ41831.1"/>
    <property type="molecule type" value="Genomic_DNA"/>
</dbReference>
<protein>
    <recommendedName>
        <fullName evidence="4">ATPase AAA-type core domain-containing protein</fullName>
    </recommendedName>
</protein>
<gene>
    <name evidence="2" type="ORF">ASPWEDRAFT_65022</name>
</gene>
<keyword evidence="3" id="KW-1185">Reference proteome</keyword>
<feature type="region of interest" description="Disordered" evidence="1">
    <location>
        <begin position="636"/>
        <end position="666"/>
    </location>
</feature>
<proteinExistence type="predicted"/>
<dbReference type="Proteomes" id="UP000184383">
    <property type="component" value="Unassembled WGS sequence"/>
</dbReference>
<feature type="compositionally biased region" description="Pro residues" evidence="1">
    <location>
        <begin position="642"/>
        <end position="654"/>
    </location>
</feature>
<evidence type="ECO:0000256" key="1">
    <source>
        <dbReference type="SAM" id="MobiDB-lite"/>
    </source>
</evidence>
<evidence type="ECO:0008006" key="4">
    <source>
        <dbReference type="Google" id="ProtNLM"/>
    </source>
</evidence>
<organism evidence="2 3">
    <name type="scientific">Aspergillus wentii DTO 134E9</name>
    <dbReference type="NCBI Taxonomy" id="1073089"/>
    <lineage>
        <taxon>Eukaryota</taxon>
        <taxon>Fungi</taxon>
        <taxon>Dikarya</taxon>
        <taxon>Ascomycota</taxon>
        <taxon>Pezizomycotina</taxon>
        <taxon>Eurotiomycetes</taxon>
        <taxon>Eurotiomycetidae</taxon>
        <taxon>Eurotiales</taxon>
        <taxon>Aspergillaceae</taxon>
        <taxon>Aspergillus</taxon>
        <taxon>Aspergillus subgen. Cremei</taxon>
    </lineage>
</organism>